<keyword evidence="6" id="KW-0408">Iron</keyword>
<evidence type="ECO:0000256" key="10">
    <source>
        <dbReference type="ARBA" id="ARBA00023237"/>
    </source>
</evidence>
<evidence type="ECO:0000256" key="9">
    <source>
        <dbReference type="ARBA" id="ARBA00023136"/>
    </source>
</evidence>
<dbReference type="InterPro" id="IPR039426">
    <property type="entry name" value="TonB-dep_rcpt-like"/>
</dbReference>
<sequence>MKINAITCAVLAALAVTRVSYADDAAPAAPAPAAQNSSVSTLGSITVTAQHANEDMQDVPITMQAFTGTTLQQLNVSTFDDIIKYLPNVTFAANGPGQGNIYMRGLSTGFLGNQSSASIAPFPNVAVYLDDQSMQFPARNLDIYMVDMERVEVLEGPQGTLFGGGAQAGAVRYITNKPNLNKVGGNVEASTGVTAGGGPNNSASAVLNLPIIPGTFALRGVIYNDHRGGYIDNVPSTFTRNNSDGGNFYANIKPTGGLCPNGLPTSTGYCTVPGSPVANNNAVARKDWNPVDYQGGRVSGLYKINDDWDVLIAQSYQEMDAEGQSSTYPISSDGQQLQPLQTTVFVPAWDKDRYSNTAWTVNGKLGDLSVVYTGGYTDRHISQQQDYTNYARAVGGWYYSCTGGTGLGAGTTPRCYSPIGYWNDQVKSTHQSHELRFSTPEDSRLRAIGGLYFEDFKILDDMNFNYKTIPSCTPVNLSNALAGGAPCVANVVPYPGTAQMDPGQRSDSTAFGEDEQRGYRQVAAFGSLSYDIIPEVLTATAGTRYYHYSEYQRGSQYGTGSNCVNVPNGQCTGGDATNMTAEGLNGSYHGFKSRANLVWHISPDAMVYYTFSQGFRPGAYNRTTKAVAAGPDGPQYKKPLSYAPDSLTNNEIGFKTEFFDNHLLFNGSLYHMKWNNVQMQFFNPLVLGNTTFGVNGPDYKVDGIELQFDARITEGFSLMGSGSFNRSKQTTSPCLVGNIPNTPSYGACITEVTIAGQGLQPFANPFGEEGSVPAFSPRSQFNLRARYDWAFNGAYKAFAMAGASHMGSMYNQPATYPSGEGVIYPTTVDLRYLQEAYTTYDASLGIAKDAWDLSLYGTNLSNSHASVFTSSAQFIKSEVPLRPRVVGVKFGYKF</sequence>
<dbReference type="Gene3D" id="2.40.170.20">
    <property type="entry name" value="TonB-dependent receptor, beta-barrel domain"/>
    <property type="match status" value="2"/>
</dbReference>
<dbReference type="InterPro" id="IPR000531">
    <property type="entry name" value="Beta-barrel_TonB"/>
</dbReference>
<dbReference type="PANTHER" id="PTHR32552">
    <property type="entry name" value="FERRICHROME IRON RECEPTOR-RELATED"/>
    <property type="match status" value="1"/>
</dbReference>
<keyword evidence="3 11" id="KW-1134">Transmembrane beta strand</keyword>
<keyword evidence="2 11" id="KW-0813">Transport</keyword>
<dbReference type="PATRIC" id="fig|1440762.4.peg.2449"/>
<keyword evidence="4" id="KW-0410">Iron transport</keyword>
<evidence type="ECO:0000256" key="8">
    <source>
        <dbReference type="ARBA" id="ARBA00023077"/>
    </source>
</evidence>
<accession>A0A0G9H824</accession>
<feature type="chain" id="PRO_5005198241" evidence="13">
    <location>
        <begin position="23"/>
        <end position="894"/>
    </location>
</feature>
<reference evidence="16 17" key="1">
    <citation type="journal article" date="2015" name="Antonie Van Leeuwenhoek">
        <title>A phylogenomic and molecular marker based taxonomic framework for the order Xanthomonadales: proposal to transfer the families Algiphilaceae and Solimonadaceae to the order Nevskiales ord. nov. and to create a new family within the order Xanthomonadales, the family Rhodanobacteraceae fam. nov., containing the genus Rhodanobacter and its closest relatives.</title>
        <authorList>
            <person name="Naushad S."/>
            <person name="Adeolu M."/>
            <person name="Wong S."/>
            <person name="Sohail M."/>
            <person name="Schellhorn H.E."/>
            <person name="Gupta R.S."/>
        </authorList>
    </citation>
    <scope>NUCLEOTIDE SEQUENCE [LARGE SCALE GENOMIC DNA]</scope>
    <source>
        <strain evidence="16 17">DSM 16301</strain>
    </source>
</reference>
<organism evidence="16 17">
    <name type="scientific">Dyella japonica DSM 16301</name>
    <dbReference type="NCBI Taxonomy" id="1440762"/>
    <lineage>
        <taxon>Bacteria</taxon>
        <taxon>Pseudomonadati</taxon>
        <taxon>Pseudomonadota</taxon>
        <taxon>Gammaproteobacteria</taxon>
        <taxon>Lysobacterales</taxon>
        <taxon>Rhodanobacteraceae</taxon>
        <taxon>Dyella</taxon>
    </lineage>
</organism>
<comment type="caution">
    <text evidence="16">The sequence shown here is derived from an EMBL/GenBank/DDBJ whole genome shotgun (WGS) entry which is preliminary data.</text>
</comment>
<proteinExistence type="inferred from homology"/>
<protein>
    <submittedName>
        <fullName evidence="16">TonB-dependent receptor</fullName>
    </submittedName>
</protein>
<dbReference type="GO" id="GO:0006826">
    <property type="term" value="P:iron ion transport"/>
    <property type="evidence" value="ECO:0007669"/>
    <property type="project" value="UniProtKB-KW"/>
</dbReference>
<dbReference type="GO" id="GO:0009279">
    <property type="term" value="C:cell outer membrane"/>
    <property type="evidence" value="ECO:0007669"/>
    <property type="project" value="UniProtKB-SubCell"/>
</dbReference>
<evidence type="ECO:0000256" key="7">
    <source>
        <dbReference type="ARBA" id="ARBA00023065"/>
    </source>
</evidence>
<dbReference type="EMBL" id="JPLA01000004">
    <property type="protein sequence ID" value="KLD65738.1"/>
    <property type="molecule type" value="Genomic_DNA"/>
</dbReference>
<evidence type="ECO:0000313" key="16">
    <source>
        <dbReference type="EMBL" id="KLD65738.1"/>
    </source>
</evidence>
<evidence type="ECO:0000256" key="3">
    <source>
        <dbReference type="ARBA" id="ARBA00022452"/>
    </source>
</evidence>
<keyword evidence="10 11" id="KW-0998">Cell outer membrane</keyword>
<dbReference type="PROSITE" id="PS52016">
    <property type="entry name" value="TONB_DEPENDENT_REC_3"/>
    <property type="match status" value="1"/>
</dbReference>
<dbReference type="SUPFAM" id="SSF56935">
    <property type="entry name" value="Porins"/>
    <property type="match status" value="1"/>
</dbReference>
<dbReference type="OrthoDB" id="127311at2"/>
<dbReference type="STRING" id="1440762.Y882_02170"/>
<dbReference type="Pfam" id="PF00593">
    <property type="entry name" value="TonB_dep_Rec_b-barrel"/>
    <property type="match status" value="1"/>
</dbReference>
<keyword evidence="13" id="KW-0732">Signal</keyword>
<dbReference type="InterPro" id="IPR036942">
    <property type="entry name" value="Beta-barrel_TonB_sf"/>
</dbReference>
<feature type="domain" description="TonB-dependent receptor-like beta-barrel" evidence="14">
    <location>
        <begin position="348"/>
        <end position="860"/>
    </location>
</feature>
<evidence type="ECO:0000259" key="15">
    <source>
        <dbReference type="Pfam" id="PF07715"/>
    </source>
</evidence>
<keyword evidence="5 11" id="KW-0812">Transmembrane</keyword>
<evidence type="ECO:0000256" key="1">
    <source>
        <dbReference type="ARBA" id="ARBA00004571"/>
    </source>
</evidence>
<evidence type="ECO:0000256" key="11">
    <source>
        <dbReference type="PROSITE-ProRule" id="PRU01360"/>
    </source>
</evidence>
<comment type="subcellular location">
    <subcellularLocation>
        <location evidence="1 11">Cell outer membrane</location>
        <topology evidence="1 11">Multi-pass membrane protein</topology>
    </subcellularLocation>
</comment>
<evidence type="ECO:0000256" key="2">
    <source>
        <dbReference type="ARBA" id="ARBA00022448"/>
    </source>
</evidence>
<evidence type="ECO:0000313" key="17">
    <source>
        <dbReference type="Proteomes" id="UP000035481"/>
    </source>
</evidence>
<evidence type="ECO:0000256" key="5">
    <source>
        <dbReference type="ARBA" id="ARBA00022692"/>
    </source>
</evidence>
<evidence type="ECO:0000256" key="12">
    <source>
        <dbReference type="RuleBase" id="RU003357"/>
    </source>
</evidence>
<dbReference type="Proteomes" id="UP000035481">
    <property type="component" value="Unassembled WGS sequence"/>
</dbReference>
<dbReference type="InterPro" id="IPR012910">
    <property type="entry name" value="Plug_dom"/>
</dbReference>
<evidence type="ECO:0000256" key="13">
    <source>
        <dbReference type="SAM" id="SignalP"/>
    </source>
</evidence>
<comment type="similarity">
    <text evidence="11 12">Belongs to the TonB-dependent receptor family.</text>
</comment>
<evidence type="ECO:0000256" key="4">
    <source>
        <dbReference type="ARBA" id="ARBA00022496"/>
    </source>
</evidence>
<evidence type="ECO:0000256" key="6">
    <source>
        <dbReference type="ARBA" id="ARBA00023004"/>
    </source>
</evidence>
<evidence type="ECO:0000259" key="14">
    <source>
        <dbReference type="Pfam" id="PF00593"/>
    </source>
</evidence>
<dbReference type="PANTHER" id="PTHR32552:SF81">
    <property type="entry name" value="TONB-DEPENDENT OUTER MEMBRANE RECEPTOR"/>
    <property type="match status" value="1"/>
</dbReference>
<dbReference type="RefSeq" id="WP_082120897.1">
    <property type="nucleotide sequence ID" value="NZ_JPLA01000004.1"/>
</dbReference>
<feature type="signal peptide" evidence="13">
    <location>
        <begin position="1"/>
        <end position="22"/>
    </location>
</feature>
<feature type="domain" description="TonB-dependent receptor plug" evidence="15">
    <location>
        <begin position="56"/>
        <end position="170"/>
    </location>
</feature>
<dbReference type="AlphaFoldDB" id="A0A0G9H824"/>
<keyword evidence="9 11" id="KW-0472">Membrane</keyword>
<dbReference type="Pfam" id="PF07715">
    <property type="entry name" value="Plug"/>
    <property type="match status" value="1"/>
</dbReference>
<keyword evidence="8 12" id="KW-0798">TonB box</keyword>
<gene>
    <name evidence="16" type="ORF">Y882_02170</name>
</gene>
<name>A0A0G9H824_9GAMM</name>
<keyword evidence="7" id="KW-0406">Ion transport</keyword>
<keyword evidence="16" id="KW-0675">Receptor</keyword>